<accession>A0ABS7I4L3</accession>
<feature type="transmembrane region" description="Helical" evidence="1">
    <location>
        <begin position="366"/>
        <end position="385"/>
    </location>
</feature>
<reference evidence="2 3" key="1">
    <citation type="submission" date="2021-08" db="EMBL/GenBank/DDBJ databases">
        <title>Bartonella raoulti 094 sp. nov.</title>
        <authorList>
            <person name="Zgheib R."/>
            <person name="Hammoud A."/>
        </authorList>
    </citation>
    <scope>NUCLEOTIDE SEQUENCE [LARGE SCALE GENOMIC DNA]</scope>
    <source>
        <strain evidence="2 3">094</strain>
    </source>
</reference>
<dbReference type="SUPFAM" id="SSF52540">
    <property type="entry name" value="P-loop containing nucleoside triphosphate hydrolases"/>
    <property type="match status" value="1"/>
</dbReference>
<dbReference type="InterPro" id="IPR027417">
    <property type="entry name" value="P-loop_NTPase"/>
</dbReference>
<protein>
    <submittedName>
        <fullName evidence="2">Uncharacterized protein</fullName>
    </submittedName>
</protein>
<keyword evidence="1" id="KW-1133">Transmembrane helix</keyword>
<sequence>MSLTCNKELLIPTVSRNVLVVLLLAVLCSFLIFLYYFFQPRGYRATLTFSLSDSVGKPLSIEKQHDVVAFLFSQSIIFNNSNLRNFSSDSSHEKDFRENIRLSRHGDLIDLIFEAETAEAAQHGVETWFSALSQEILKQKQKLLLIKQQKDQHYDNAALFNIVQGFRSSVDSFFQHDIKKTELHDLSTQLMEATLKRIHLMSLNSAIKVTRETGKSLLSLSFIANNSSVSALESKRNILEMQRAHMVAQLGWTHPQIKAMTAELEVLSHQLENKILQIVHQIHSDEIIATEFEEQLKKRMSHFVKDRSQSLTQMFNELENKIKIVVNAQNKELEKDISFLEKTKIHVIVPTTLVSISFMDLYGKNIIMGVLLSSIIFLGGVLLFYQCFKTKKKYLENAGLKSKKNAYKNDEDFLVSQNEKKLEIFITIEGLSDFLKCCTSTVVSIIGPEAARTAAKLSLHLIKEHKKILLIDISGQQIEKVIGPHRGLSDILTRNAQLYDVIYRDYDTGVDILPQGLTSAVSAQNFSNDIPHILQEFKKDYDFIILEMSSEPKYGFEQFAQLTDYYICSVVLNEQDWMMQMVKRFPKTVYRLVES</sequence>
<evidence type="ECO:0000313" key="3">
    <source>
        <dbReference type="Proteomes" id="UP000746918"/>
    </source>
</evidence>
<comment type="caution">
    <text evidence="2">The sequence shown here is derived from an EMBL/GenBank/DDBJ whole genome shotgun (WGS) entry which is preliminary data.</text>
</comment>
<feature type="transmembrane region" description="Helical" evidence="1">
    <location>
        <begin position="18"/>
        <end position="38"/>
    </location>
</feature>
<name>A0ABS7I4L3_9HYPH</name>
<keyword evidence="1" id="KW-0812">Transmembrane</keyword>
<keyword evidence="3" id="KW-1185">Reference proteome</keyword>
<evidence type="ECO:0000313" key="2">
    <source>
        <dbReference type="EMBL" id="MBX4335640.1"/>
    </source>
</evidence>
<dbReference type="InterPro" id="IPR050445">
    <property type="entry name" value="Bact_polysacc_biosynth/exp"/>
</dbReference>
<dbReference type="PANTHER" id="PTHR32309">
    <property type="entry name" value="TYROSINE-PROTEIN KINASE"/>
    <property type="match status" value="1"/>
</dbReference>
<gene>
    <name evidence="2" type="ORF">K3248_03360</name>
</gene>
<dbReference type="Proteomes" id="UP000746918">
    <property type="component" value="Unassembled WGS sequence"/>
</dbReference>
<dbReference type="RefSeq" id="WP_220716942.1">
    <property type="nucleotide sequence ID" value="NZ_JAIFRO010000003.1"/>
</dbReference>
<keyword evidence="1" id="KW-0472">Membrane</keyword>
<dbReference type="Gene3D" id="3.40.50.300">
    <property type="entry name" value="P-loop containing nucleotide triphosphate hydrolases"/>
    <property type="match status" value="1"/>
</dbReference>
<dbReference type="EMBL" id="JAIFRO010000003">
    <property type="protein sequence ID" value="MBX4335640.1"/>
    <property type="molecule type" value="Genomic_DNA"/>
</dbReference>
<organism evidence="2 3">
    <name type="scientific">Bartonella raoultii</name>
    <dbReference type="NCBI Taxonomy" id="1457020"/>
    <lineage>
        <taxon>Bacteria</taxon>
        <taxon>Pseudomonadati</taxon>
        <taxon>Pseudomonadota</taxon>
        <taxon>Alphaproteobacteria</taxon>
        <taxon>Hyphomicrobiales</taxon>
        <taxon>Bartonellaceae</taxon>
        <taxon>Bartonella</taxon>
    </lineage>
</organism>
<evidence type="ECO:0000256" key="1">
    <source>
        <dbReference type="SAM" id="Phobius"/>
    </source>
</evidence>
<proteinExistence type="predicted"/>
<dbReference type="PANTHER" id="PTHR32309:SF13">
    <property type="entry name" value="FERRIC ENTEROBACTIN TRANSPORT PROTEIN FEPE"/>
    <property type="match status" value="1"/>
</dbReference>